<proteinExistence type="predicted"/>
<comment type="caution">
    <text evidence="1">The sequence shown here is derived from an EMBL/GenBank/DDBJ whole genome shotgun (WGS) entry which is preliminary data.</text>
</comment>
<dbReference type="EMBL" id="JAKJSC010000013">
    <property type="protein sequence ID" value="MDE5420556.1"/>
    <property type="molecule type" value="Genomic_DNA"/>
</dbReference>
<sequence length="195" mass="22950">MSGRGIIVVIISIFLSSINCFGDNDATQSDNNYQVLQAVSKMRSEGLNRNILLSERIIEDIRKRMKFATFSNQLYKGLSQVDIEGIISKDDITELHGKIDFPQAHIKWDRKKIKEENILIGKHKRGKNRYRPYYKTQPPSYYQTSPPVFFKNHQFAIIYIYTYCGWECDSEQIEVYKKNNNDEWEYFGYIFIGMS</sequence>
<name>A0ABT5VYW5_9BACT</name>
<evidence type="ECO:0000313" key="2">
    <source>
        <dbReference type="Proteomes" id="UP001528920"/>
    </source>
</evidence>
<dbReference type="RefSeq" id="WP_275111886.1">
    <property type="nucleotide sequence ID" value="NZ_JAKJSC010000013.1"/>
</dbReference>
<evidence type="ECO:0000313" key="1">
    <source>
        <dbReference type="EMBL" id="MDE5420556.1"/>
    </source>
</evidence>
<reference evidence="1 2" key="1">
    <citation type="submission" date="2022-01" db="EMBL/GenBank/DDBJ databases">
        <title>Labilibaculum sp. nov, a marine bacterium isolated from Antarctica.</title>
        <authorList>
            <person name="Dai W."/>
        </authorList>
    </citation>
    <scope>NUCLEOTIDE SEQUENCE [LARGE SCALE GENOMIC DNA]</scope>
    <source>
        <strain evidence="1 2">DW002</strain>
    </source>
</reference>
<accession>A0ABT5VYW5</accession>
<dbReference type="Proteomes" id="UP001528920">
    <property type="component" value="Unassembled WGS sequence"/>
</dbReference>
<organism evidence="1 2">
    <name type="scientific">Paralabilibaculum antarcticum</name>
    <dbReference type="NCBI Taxonomy" id="2912572"/>
    <lineage>
        <taxon>Bacteria</taxon>
        <taxon>Pseudomonadati</taxon>
        <taxon>Bacteroidota</taxon>
        <taxon>Bacteroidia</taxon>
        <taxon>Marinilabiliales</taxon>
        <taxon>Marinifilaceae</taxon>
        <taxon>Paralabilibaculum</taxon>
    </lineage>
</organism>
<keyword evidence="2" id="KW-1185">Reference proteome</keyword>
<gene>
    <name evidence="1" type="ORF">L3049_21400</name>
</gene>
<protein>
    <submittedName>
        <fullName evidence="1">Uncharacterized protein</fullName>
    </submittedName>
</protein>